<comment type="caution">
    <text evidence="2">The sequence shown here is derived from an EMBL/GenBank/DDBJ whole genome shotgun (WGS) entry which is preliminary data.</text>
</comment>
<dbReference type="PANTHER" id="PTHR30105:SF2">
    <property type="entry name" value="DIVERGENT POLYSACCHARIDE DEACETYLASE SUPERFAMILY"/>
    <property type="match status" value="1"/>
</dbReference>
<dbReference type="Pfam" id="PF04748">
    <property type="entry name" value="Polysacc_deac_2"/>
    <property type="match status" value="1"/>
</dbReference>
<feature type="compositionally biased region" description="Basic residues" evidence="1">
    <location>
        <begin position="1"/>
        <end position="16"/>
    </location>
</feature>
<dbReference type="InterPro" id="IPR006837">
    <property type="entry name" value="Divergent_DAC"/>
</dbReference>
<organism evidence="2">
    <name type="scientific">Thermodesulforhabdus norvegica</name>
    <dbReference type="NCBI Taxonomy" id="39841"/>
    <lineage>
        <taxon>Bacteria</taxon>
        <taxon>Pseudomonadati</taxon>
        <taxon>Thermodesulfobacteriota</taxon>
        <taxon>Syntrophobacteria</taxon>
        <taxon>Syntrophobacterales</taxon>
        <taxon>Thermodesulforhabdaceae</taxon>
        <taxon>Thermodesulforhabdus</taxon>
    </lineage>
</organism>
<feature type="region of interest" description="Disordered" evidence="1">
    <location>
        <begin position="1"/>
        <end position="23"/>
    </location>
</feature>
<dbReference type="GO" id="GO:0005975">
    <property type="term" value="P:carbohydrate metabolic process"/>
    <property type="evidence" value="ECO:0007669"/>
    <property type="project" value="InterPro"/>
</dbReference>
<sequence>MSSSGKKTRSGKKRKRESGASASRKPFPSMWVVVVFLWIGLLLLAHQAARLAGLTRKEVSPASHEEAATTADDAPGVVVRHHIPMAGENSKTPAPAMKPPVRVASVVMPPSGRKKHSRGRVSIIIDDMGRDLEMAKKFLDLPIPLAFAVLPYEPHTREVAEMVRKRGRVLLLHMPMEPKGYPKVNPGPGALLLRQSPEEQHRLFLQALKRVPGAVGVNNHMGSRFTENEEAMRRFLGWVKDEGLFFIDSRTTSSSVACRVASEVGVLCFNRGVFLDHRRDWPFFREQLKVLLKLAENGQNVIAIGHPYIETYNRLRNLDKIFAESNINITSLLAVAL</sequence>
<protein>
    <submittedName>
        <fullName evidence="2">Divergent polysaccharide deacetylase family protein</fullName>
    </submittedName>
</protein>
<dbReference type="Gene3D" id="3.20.20.370">
    <property type="entry name" value="Glycoside hydrolase/deacetylase"/>
    <property type="match status" value="1"/>
</dbReference>
<dbReference type="AlphaFoldDB" id="A0A7C1AXZ1"/>
<proteinExistence type="predicted"/>
<dbReference type="InterPro" id="IPR011330">
    <property type="entry name" value="Glyco_hydro/deAcase_b/a-brl"/>
</dbReference>
<gene>
    <name evidence="2" type="ORF">ENG14_02920</name>
</gene>
<evidence type="ECO:0000313" key="2">
    <source>
        <dbReference type="EMBL" id="HDL89836.1"/>
    </source>
</evidence>
<name>A0A7C1AXZ1_9BACT</name>
<dbReference type="EMBL" id="DQZW01000137">
    <property type="protein sequence ID" value="HDL89836.1"/>
    <property type="molecule type" value="Genomic_DNA"/>
</dbReference>
<evidence type="ECO:0000256" key="1">
    <source>
        <dbReference type="SAM" id="MobiDB-lite"/>
    </source>
</evidence>
<reference evidence="2" key="1">
    <citation type="journal article" date="2020" name="mSystems">
        <title>Genome- and Community-Level Interaction Insights into Carbon Utilization and Element Cycling Functions of Hydrothermarchaeota in Hydrothermal Sediment.</title>
        <authorList>
            <person name="Zhou Z."/>
            <person name="Liu Y."/>
            <person name="Xu W."/>
            <person name="Pan J."/>
            <person name="Luo Z.H."/>
            <person name="Li M."/>
        </authorList>
    </citation>
    <scope>NUCLEOTIDE SEQUENCE [LARGE SCALE GENOMIC DNA]</scope>
    <source>
        <strain evidence="2">HyVt-19</strain>
    </source>
</reference>
<dbReference type="CDD" id="cd10936">
    <property type="entry name" value="CE4_DAC2"/>
    <property type="match status" value="1"/>
</dbReference>
<dbReference type="PANTHER" id="PTHR30105">
    <property type="entry name" value="UNCHARACTERIZED YIBQ-RELATED"/>
    <property type="match status" value="1"/>
</dbReference>
<dbReference type="SUPFAM" id="SSF88713">
    <property type="entry name" value="Glycoside hydrolase/deacetylase"/>
    <property type="match status" value="1"/>
</dbReference>
<accession>A0A7C1AXZ1</accession>
<dbReference type="Proteomes" id="UP000886355">
    <property type="component" value="Unassembled WGS sequence"/>
</dbReference>